<feature type="transmembrane region" description="Helical" evidence="1">
    <location>
        <begin position="34"/>
        <end position="57"/>
    </location>
</feature>
<name>A0A7V7UF65_9FIRM</name>
<reference evidence="2 3" key="2">
    <citation type="submission" date="2020-02" db="EMBL/GenBank/DDBJ databases">
        <title>Candidatus Galacturonibacter soehngenii shows hetero-acetogenic catabolism of galacturonic acid but lacks a canonical carbon monoxide dehydrogenase/acetyl-CoA synthase complex.</title>
        <authorList>
            <person name="Diender M."/>
            <person name="Stouten G.R."/>
            <person name="Petersen J.F."/>
            <person name="Nielsen P.H."/>
            <person name="Dueholm M.S."/>
            <person name="Pronk J.T."/>
            <person name="Van Loosdrecht M.C.M."/>
        </authorList>
    </citation>
    <scope>NUCLEOTIDE SEQUENCE [LARGE SCALE GENOMIC DNA]</scope>
    <source>
        <strain evidence="2">GalUA</strain>
    </source>
</reference>
<feature type="transmembrane region" description="Helical" evidence="1">
    <location>
        <begin position="69"/>
        <end position="89"/>
    </location>
</feature>
<keyword evidence="1" id="KW-0812">Transmembrane</keyword>
<evidence type="ECO:0000313" key="3">
    <source>
        <dbReference type="Proteomes" id="UP000461768"/>
    </source>
</evidence>
<dbReference type="AlphaFoldDB" id="A0A7V7UF65"/>
<evidence type="ECO:0000256" key="1">
    <source>
        <dbReference type="SAM" id="Phobius"/>
    </source>
</evidence>
<keyword evidence="1" id="KW-0472">Membrane</keyword>
<dbReference type="Proteomes" id="UP000461768">
    <property type="component" value="Unassembled WGS sequence"/>
</dbReference>
<evidence type="ECO:0000313" key="2">
    <source>
        <dbReference type="EMBL" id="KAB1435914.1"/>
    </source>
</evidence>
<dbReference type="RefSeq" id="WP_151147650.1">
    <property type="nucleotide sequence ID" value="NZ_WAGX01000007.1"/>
</dbReference>
<organism evidence="2 3">
    <name type="scientific">Candidatus Galacturonatibacter soehngenii</name>
    <dbReference type="NCBI Taxonomy" id="2307010"/>
    <lineage>
        <taxon>Bacteria</taxon>
        <taxon>Bacillati</taxon>
        <taxon>Bacillota</taxon>
        <taxon>Clostridia</taxon>
        <taxon>Lachnospirales</taxon>
        <taxon>Lachnospiraceae</taxon>
        <taxon>Candidatus Galacturonatibacter</taxon>
    </lineage>
</organism>
<accession>A0A7V7UF65</accession>
<gene>
    <name evidence="2" type="ORF">F7O84_16190</name>
</gene>
<keyword evidence="1" id="KW-1133">Transmembrane helix</keyword>
<reference evidence="2 3" key="1">
    <citation type="submission" date="2019-09" db="EMBL/GenBank/DDBJ databases">
        <authorList>
            <person name="Valk L.C."/>
        </authorList>
    </citation>
    <scope>NUCLEOTIDE SEQUENCE [LARGE SCALE GENOMIC DNA]</scope>
    <source>
        <strain evidence="2">GalUA</strain>
    </source>
</reference>
<dbReference type="EMBL" id="WAGX01000007">
    <property type="protein sequence ID" value="KAB1435914.1"/>
    <property type="molecule type" value="Genomic_DNA"/>
</dbReference>
<keyword evidence="3" id="KW-1185">Reference proteome</keyword>
<proteinExistence type="predicted"/>
<sequence>MGGIVVAVIQNSIIFRNIKVRADRYNDIEKVLKILEILIGGVLIILPHINILSRYFLVQSNTIICVLCYSIYAFWGVEKILFSSFNLYFNKKKSKKMK</sequence>
<comment type="caution">
    <text evidence="2">The sequence shown here is derived from an EMBL/GenBank/DDBJ whole genome shotgun (WGS) entry which is preliminary data.</text>
</comment>
<protein>
    <submittedName>
        <fullName evidence="2">Uncharacterized protein</fullName>
    </submittedName>
</protein>